<dbReference type="GO" id="GO:0016787">
    <property type="term" value="F:hydrolase activity"/>
    <property type="evidence" value="ECO:0007669"/>
    <property type="project" value="UniProtKB-KW"/>
</dbReference>
<dbReference type="Gene3D" id="1.50.10.10">
    <property type="match status" value="1"/>
</dbReference>
<dbReference type="Proteomes" id="UP000612746">
    <property type="component" value="Unassembled WGS sequence"/>
</dbReference>
<dbReference type="EMBL" id="JAEPRA010000002">
    <property type="protein sequence ID" value="KAG2188505.1"/>
    <property type="molecule type" value="Genomic_DNA"/>
</dbReference>
<accession>A0A8H7QAY4</accession>
<evidence type="ECO:0000313" key="2">
    <source>
        <dbReference type="EMBL" id="KAG2188505.1"/>
    </source>
</evidence>
<dbReference type="GO" id="GO:0005975">
    <property type="term" value="P:carbohydrate metabolic process"/>
    <property type="evidence" value="ECO:0007669"/>
    <property type="project" value="InterPro"/>
</dbReference>
<evidence type="ECO:0000256" key="1">
    <source>
        <dbReference type="ARBA" id="ARBA00022801"/>
    </source>
</evidence>
<keyword evidence="3" id="KW-1185">Reference proteome</keyword>
<gene>
    <name evidence="2" type="ORF">INT44_001259</name>
</gene>
<comment type="caution">
    <text evidence="2">The sequence shown here is derived from an EMBL/GenBank/DDBJ whole genome shotgun (WGS) entry which is preliminary data.</text>
</comment>
<dbReference type="InterPro" id="IPR010905">
    <property type="entry name" value="Glyco_hydro_88"/>
</dbReference>
<reference evidence="2" key="1">
    <citation type="submission" date="2020-12" db="EMBL/GenBank/DDBJ databases">
        <title>Metabolic potential, ecology and presence of endohyphal bacteria is reflected in genomic diversity of Mucoromycotina.</title>
        <authorList>
            <person name="Muszewska A."/>
            <person name="Okrasinska A."/>
            <person name="Steczkiewicz K."/>
            <person name="Drgas O."/>
            <person name="Orlowska M."/>
            <person name="Perlinska-Lenart U."/>
            <person name="Aleksandrzak-Piekarczyk T."/>
            <person name="Szatraj K."/>
            <person name="Zielenkiewicz U."/>
            <person name="Pilsyk S."/>
            <person name="Malc E."/>
            <person name="Mieczkowski P."/>
            <person name="Kruszewska J.S."/>
            <person name="Biernat P."/>
            <person name="Pawlowska J."/>
        </authorList>
    </citation>
    <scope>NUCLEOTIDE SEQUENCE</scope>
    <source>
        <strain evidence="2">WA0000051536</strain>
    </source>
</reference>
<dbReference type="PANTHER" id="PTHR33886">
    <property type="entry name" value="UNSATURATED RHAMNOGALACTURONAN HYDROLASE (EUROFUNG)"/>
    <property type="match status" value="1"/>
</dbReference>
<dbReference type="InterPro" id="IPR052043">
    <property type="entry name" value="PolySaccharide_Degr_Enz"/>
</dbReference>
<dbReference type="OrthoDB" id="2305845at2759"/>
<dbReference type="PANTHER" id="PTHR33886:SF8">
    <property type="entry name" value="UNSATURATED RHAMNOGALACTURONAN HYDROLASE (EUROFUNG)"/>
    <property type="match status" value="1"/>
</dbReference>
<protein>
    <submittedName>
        <fullName evidence="2">Uncharacterized protein</fullName>
    </submittedName>
</protein>
<evidence type="ECO:0000313" key="3">
    <source>
        <dbReference type="Proteomes" id="UP000612746"/>
    </source>
</evidence>
<organism evidence="2 3">
    <name type="scientific">Umbelopsis vinacea</name>
    <dbReference type="NCBI Taxonomy" id="44442"/>
    <lineage>
        <taxon>Eukaryota</taxon>
        <taxon>Fungi</taxon>
        <taxon>Fungi incertae sedis</taxon>
        <taxon>Mucoromycota</taxon>
        <taxon>Mucoromycotina</taxon>
        <taxon>Umbelopsidomycetes</taxon>
        <taxon>Umbelopsidales</taxon>
        <taxon>Umbelopsidaceae</taxon>
        <taxon>Umbelopsis</taxon>
    </lineage>
</organism>
<dbReference type="Pfam" id="PF07470">
    <property type="entry name" value="Glyco_hydro_88"/>
    <property type="match status" value="1"/>
</dbReference>
<keyword evidence="1" id="KW-0378">Hydrolase</keyword>
<proteinExistence type="predicted"/>
<dbReference type="InterPro" id="IPR012341">
    <property type="entry name" value="6hp_glycosidase-like_sf"/>
</dbReference>
<dbReference type="InterPro" id="IPR008928">
    <property type="entry name" value="6-hairpin_glycosidase_sf"/>
</dbReference>
<dbReference type="AlphaFoldDB" id="A0A8H7QAY4"/>
<sequence>MSNVLKEKSAPEVHGLIKSLIHNLVGIQDTTGKFLLHLDNGIVVDTKAWNDWEWTQGVGLYGLWKYYAMTNDKETLEVIQKWFRDRFAEPPRHKNINTMAVFLTLAYVYEETGDKTYVPYLDTWAEWAMNSLPRTEYGGMQHITYAADNTQQLWDDTLMMTVLPLAKIGKVLNRPHYVEEAKRQFLLHIKYLFDTKTGLFFHGWTFEEGGHNFASALWGRGNSWITIVIPEFIELLDLAPNDPIRIHLIDTLNSQVRALARHQDESGLWRTIIDDHASDSYLEASATAGFAFGIMKAVRKQYISSEFSEVAMKAVQGVINNIDETGELQNVSFGTPMGDTKQFYKEIPLTSMPYGQAMGMMCLVELLWLYI</sequence>
<name>A0A8H7QAY4_9FUNG</name>
<dbReference type="SUPFAM" id="SSF48208">
    <property type="entry name" value="Six-hairpin glycosidases"/>
    <property type="match status" value="1"/>
</dbReference>